<dbReference type="EMBL" id="RQTK01000199">
    <property type="protein sequence ID" value="RUS84635.1"/>
    <property type="molecule type" value="Genomic_DNA"/>
</dbReference>
<evidence type="ECO:0000313" key="3">
    <source>
        <dbReference type="Proteomes" id="UP000271974"/>
    </source>
</evidence>
<keyword evidence="3" id="KW-1185">Reference proteome</keyword>
<evidence type="ECO:0000313" key="2">
    <source>
        <dbReference type="EMBL" id="RUS84635.1"/>
    </source>
</evidence>
<dbReference type="OrthoDB" id="29460at2759"/>
<dbReference type="Proteomes" id="UP000271974">
    <property type="component" value="Unassembled WGS sequence"/>
</dbReference>
<proteinExistence type="predicted"/>
<gene>
    <name evidence="2" type="ORF">EGW08_007607</name>
</gene>
<feature type="signal peptide" evidence="1">
    <location>
        <begin position="1"/>
        <end position="28"/>
    </location>
</feature>
<comment type="caution">
    <text evidence="2">The sequence shown here is derived from an EMBL/GenBank/DDBJ whole genome shotgun (WGS) entry which is preliminary data.</text>
</comment>
<reference evidence="2 3" key="1">
    <citation type="submission" date="2019-01" db="EMBL/GenBank/DDBJ databases">
        <title>A draft genome assembly of the solar-powered sea slug Elysia chlorotica.</title>
        <authorList>
            <person name="Cai H."/>
            <person name="Li Q."/>
            <person name="Fang X."/>
            <person name="Li J."/>
            <person name="Curtis N.E."/>
            <person name="Altenburger A."/>
            <person name="Shibata T."/>
            <person name="Feng M."/>
            <person name="Maeda T."/>
            <person name="Schwartz J.A."/>
            <person name="Shigenobu S."/>
            <person name="Lundholm N."/>
            <person name="Nishiyama T."/>
            <person name="Yang H."/>
            <person name="Hasebe M."/>
            <person name="Li S."/>
            <person name="Pierce S.K."/>
            <person name="Wang J."/>
        </authorList>
    </citation>
    <scope>NUCLEOTIDE SEQUENCE [LARGE SCALE GENOMIC DNA]</scope>
    <source>
        <strain evidence="2">EC2010</strain>
        <tissue evidence="2">Whole organism of an adult</tissue>
    </source>
</reference>
<organism evidence="2 3">
    <name type="scientific">Elysia chlorotica</name>
    <name type="common">Eastern emerald elysia</name>
    <name type="synonym">Sea slug</name>
    <dbReference type="NCBI Taxonomy" id="188477"/>
    <lineage>
        <taxon>Eukaryota</taxon>
        <taxon>Metazoa</taxon>
        <taxon>Spiralia</taxon>
        <taxon>Lophotrochozoa</taxon>
        <taxon>Mollusca</taxon>
        <taxon>Gastropoda</taxon>
        <taxon>Heterobranchia</taxon>
        <taxon>Euthyneura</taxon>
        <taxon>Panpulmonata</taxon>
        <taxon>Sacoglossa</taxon>
        <taxon>Placobranchoidea</taxon>
        <taxon>Plakobranchidae</taxon>
        <taxon>Elysia</taxon>
    </lineage>
</organism>
<evidence type="ECO:0000256" key="1">
    <source>
        <dbReference type="SAM" id="SignalP"/>
    </source>
</evidence>
<accession>A0A433TST8</accession>
<keyword evidence="1" id="KW-0732">Signal</keyword>
<name>A0A433TST8_ELYCH</name>
<protein>
    <submittedName>
        <fullName evidence="2">Uncharacterized protein</fullName>
    </submittedName>
</protein>
<dbReference type="AlphaFoldDB" id="A0A433TST8"/>
<sequence length="158" mass="17156">MAMGTSARTTLTLTLTLTFASFIATALGQGLTSCEYDADSCGCKTNKGLISLKKYEDKGLTYVDTSSSAEYTWNPCKDVSIGLTDAACIQAFPPILSYDCGTHDSTTSSVKSGYATFNLKATVESRQSEIKCTCKSGEKFSFVKEDPPGYYYLEWTLK</sequence>
<feature type="chain" id="PRO_5019167732" evidence="1">
    <location>
        <begin position="29"/>
        <end position="158"/>
    </location>
</feature>